<dbReference type="Proteomes" id="UP000220635">
    <property type="component" value="Unassembled WGS sequence"/>
</dbReference>
<protein>
    <submittedName>
        <fullName evidence="1">Transcriptional regulator</fullName>
    </submittedName>
</protein>
<proteinExistence type="predicted"/>
<dbReference type="AlphaFoldDB" id="A0A2A8Q009"/>
<evidence type="ECO:0000313" key="2">
    <source>
        <dbReference type="Proteomes" id="UP000220635"/>
    </source>
</evidence>
<sequence length="204" mass="23688">MTNTVTTIKGTEIICKGNLNGNFEQMPMELFDYIQLGLITHTDLVVYVKLLQLYNPDYGYAFPTIERLMIETRVGGKATIHNSLKRLGEVGLIQKSKANRGNNVYVVYKPLNKTELYKCVPDKVDQFKEFESKLVKTAEHDKERFQQHLQAKQLREQQEQRIQARQVVSTEEQPVNNELTGSKYNDLLPEEIEMLRKVELLARR</sequence>
<accession>A0A2A8Q009</accession>
<dbReference type="Gene3D" id="1.10.10.10">
    <property type="entry name" value="Winged helix-like DNA-binding domain superfamily/Winged helix DNA-binding domain"/>
    <property type="match status" value="1"/>
</dbReference>
<dbReference type="Pfam" id="PF13730">
    <property type="entry name" value="HTH_36"/>
    <property type="match status" value="1"/>
</dbReference>
<reference evidence="1 2" key="1">
    <citation type="submission" date="2017-09" db="EMBL/GenBank/DDBJ databases">
        <title>Large-scale bioinformatics analysis of Bacillus genomes uncovers conserved roles of natural products in bacterial physiology.</title>
        <authorList>
            <consortium name="Agbiome Team Llc"/>
            <person name="Bleich R.M."/>
            <person name="Grubbs K.J."/>
            <person name="Santa Maria K.C."/>
            <person name="Allen S.E."/>
            <person name="Farag S."/>
            <person name="Shank E.A."/>
            <person name="Bowers A."/>
        </authorList>
    </citation>
    <scope>NUCLEOTIDE SEQUENCE [LARGE SCALE GENOMIC DNA]</scope>
    <source>
        <strain evidence="1 2">AFS010695</strain>
    </source>
</reference>
<dbReference type="InterPro" id="IPR036388">
    <property type="entry name" value="WH-like_DNA-bd_sf"/>
</dbReference>
<comment type="caution">
    <text evidence="1">The sequence shown here is derived from an EMBL/GenBank/DDBJ whole genome shotgun (WGS) entry which is preliminary data.</text>
</comment>
<gene>
    <name evidence="1" type="ORF">CN425_05130</name>
</gene>
<dbReference type="EMBL" id="NTWE01000013">
    <property type="protein sequence ID" value="PEW04517.1"/>
    <property type="molecule type" value="Genomic_DNA"/>
</dbReference>
<evidence type="ECO:0000313" key="1">
    <source>
        <dbReference type="EMBL" id="PEW04517.1"/>
    </source>
</evidence>
<organism evidence="1 2">
    <name type="scientific">Bacillus cereus</name>
    <dbReference type="NCBI Taxonomy" id="1396"/>
    <lineage>
        <taxon>Bacteria</taxon>
        <taxon>Bacillati</taxon>
        <taxon>Bacillota</taxon>
        <taxon>Bacilli</taxon>
        <taxon>Bacillales</taxon>
        <taxon>Bacillaceae</taxon>
        <taxon>Bacillus</taxon>
        <taxon>Bacillus cereus group</taxon>
    </lineage>
</organism>
<name>A0A2A8Q009_BACCE</name>
<dbReference type="RefSeq" id="WP_098380458.1">
    <property type="nucleotide sequence ID" value="NZ_NTWE01000013.1"/>
</dbReference>
<dbReference type="OrthoDB" id="2940675at2"/>